<name>X1FBQ6_9ZZZZ</name>
<reference evidence="2" key="1">
    <citation type="journal article" date="2014" name="Front. Microbiol.">
        <title>High frequency of phylogenetically diverse reductive dehalogenase-homologous genes in deep subseafloor sedimentary metagenomes.</title>
        <authorList>
            <person name="Kawai M."/>
            <person name="Futagami T."/>
            <person name="Toyoda A."/>
            <person name="Takaki Y."/>
            <person name="Nishi S."/>
            <person name="Hori S."/>
            <person name="Arai W."/>
            <person name="Tsubouchi T."/>
            <person name="Morono Y."/>
            <person name="Uchiyama I."/>
            <person name="Ito T."/>
            <person name="Fujiyama A."/>
            <person name="Inagaki F."/>
            <person name="Takami H."/>
        </authorList>
    </citation>
    <scope>NUCLEOTIDE SEQUENCE</scope>
    <source>
        <strain evidence="2">Expedition CK06-06</strain>
    </source>
</reference>
<accession>X1FBQ6</accession>
<evidence type="ECO:0000256" key="1">
    <source>
        <dbReference type="SAM" id="MobiDB-lite"/>
    </source>
</evidence>
<feature type="compositionally biased region" description="Basic and acidic residues" evidence="1">
    <location>
        <begin position="1"/>
        <end position="15"/>
    </location>
</feature>
<protein>
    <submittedName>
        <fullName evidence="2">Uncharacterized protein</fullName>
    </submittedName>
</protein>
<evidence type="ECO:0000313" key="2">
    <source>
        <dbReference type="EMBL" id="GAH42397.1"/>
    </source>
</evidence>
<organism evidence="2">
    <name type="scientific">marine sediment metagenome</name>
    <dbReference type="NCBI Taxonomy" id="412755"/>
    <lineage>
        <taxon>unclassified sequences</taxon>
        <taxon>metagenomes</taxon>
        <taxon>ecological metagenomes</taxon>
    </lineage>
</organism>
<comment type="caution">
    <text evidence="2">The sequence shown here is derived from an EMBL/GenBank/DDBJ whole genome shotgun (WGS) entry which is preliminary data.</text>
</comment>
<dbReference type="AlphaFoldDB" id="X1FBQ6"/>
<proteinExistence type="predicted"/>
<sequence length="36" mass="3719">GKAHPDGEADGEHRSGNIRTEGDQTGGPANLYPSLN</sequence>
<dbReference type="EMBL" id="BARU01011197">
    <property type="protein sequence ID" value="GAH42397.1"/>
    <property type="molecule type" value="Genomic_DNA"/>
</dbReference>
<feature type="non-terminal residue" evidence="2">
    <location>
        <position position="1"/>
    </location>
</feature>
<feature type="region of interest" description="Disordered" evidence="1">
    <location>
        <begin position="1"/>
        <end position="36"/>
    </location>
</feature>
<gene>
    <name evidence="2" type="ORF">S03H2_21097</name>
</gene>